<organism evidence="2 3">
    <name type="scientific">Sphingomonas panacisoli</name>
    <dbReference type="NCBI Taxonomy" id="1813879"/>
    <lineage>
        <taxon>Bacteria</taxon>
        <taxon>Pseudomonadati</taxon>
        <taxon>Pseudomonadota</taxon>
        <taxon>Alphaproteobacteria</taxon>
        <taxon>Sphingomonadales</taxon>
        <taxon>Sphingomonadaceae</taxon>
        <taxon>Sphingomonas</taxon>
    </lineage>
</organism>
<name>A0A5B8LFI7_9SPHN</name>
<evidence type="ECO:0000313" key="3">
    <source>
        <dbReference type="Proteomes" id="UP000315673"/>
    </source>
</evidence>
<reference evidence="2 3" key="1">
    <citation type="submission" date="2019-07" db="EMBL/GenBank/DDBJ databases">
        <title>Full genome sequence of Sphingomonas sp. 4R-6-7(HKS19).</title>
        <authorList>
            <person name="Im W.-T."/>
        </authorList>
    </citation>
    <scope>NUCLEOTIDE SEQUENCE [LARGE SCALE GENOMIC DNA]</scope>
    <source>
        <strain evidence="2 3">HKS19</strain>
    </source>
</reference>
<keyword evidence="3" id="KW-1185">Reference proteome</keyword>
<dbReference type="Proteomes" id="UP000315673">
    <property type="component" value="Chromosome"/>
</dbReference>
<gene>
    <name evidence="2" type="ORF">FPZ24_04475</name>
</gene>
<feature type="chain" id="PRO_5022755677" evidence="1">
    <location>
        <begin position="25"/>
        <end position="293"/>
    </location>
</feature>
<sequence length="293" mass="31099">MRTVKTYAVTIAIALLAAASSAHADEMRSGGKLVLTGGVTSVEGAAGGGLATWAVITGNETDAGIGASVNITDVPLTDFNLTAIGGKIGWRDRVEVSFQHITFDTRKAGAALGLGRNFRFDQNVIGAKVRIIGDAVYDQDRILPQIAIGVQYKLANQGAIIRAVGGRQSRGTDFYVAATKVVLSKSLVLDATMRLTKANQFGLLGFGGDKVDRYRPQFEGSAAVLLTPRLVIGAEYRSKPDNLGFAREQGGYDLFAAWSLMRNITLTAAYTDLGDIATFRSQRGAFLSLQGGF</sequence>
<dbReference type="OrthoDB" id="9126735at2"/>
<keyword evidence="1" id="KW-0732">Signal</keyword>
<dbReference type="RefSeq" id="WP_146569907.1">
    <property type="nucleotide sequence ID" value="NZ_CP042306.1"/>
</dbReference>
<dbReference type="Pfam" id="PF11231">
    <property type="entry name" value="DUF3034"/>
    <property type="match status" value="1"/>
</dbReference>
<protein>
    <submittedName>
        <fullName evidence="2">DUF3034 family protein</fullName>
    </submittedName>
</protein>
<evidence type="ECO:0000313" key="2">
    <source>
        <dbReference type="EMBL" id="QDZ06823.1"/>
    </source>
</evidence>
<dbReference type="AlphaFoldDB" id="A0A5B8LFI7"/>
<dbReference type="InterPro" id="IPR021393">
    <property type="entry name" value="DUF3034"/>
</dbReference>
<dbReference type="KEGG" id="spai:FPZ24_04475"/>
<evidence type="ECO:0000256" key="1">
    <source>
        <dbReference type="SAM" id="SignalP"/>
    </source>
</evidence>
<dbReference type="EMBL" id="CP042306">
    <property type="protein sequence ID" value="QDZ06823.1"/>
    <property type="molecule type" value="Genomic_DNA"/>
</dbReference>
<feature type="signal peptide" evidence="1">
    <location>
        <begin position="1"/>
        <end position="24"/>
    </location>
</feature>
<accession>A0A5B8LFI7</accession>
<proteinExistence type="predicted"/>